<evidence type="ECO:0000256" key="10">
    <source>
        <dbReference type="ARBA" id="ARBA00023098"/>
    </source>
</evidence>
<evidence type="ECO:0000256" key="11">
    <source>
        <dbReference type="ARBA" id="ARBA00023166"/>
    </source>
</evidence>
<dbReference type="PANTHER" id="PTHR46696:SF1">
    <property type="entry name" value="CYTOCHROME P450 YJIB-RELATED"/>
    <property type="match status" value="1"/>
</dbReference>
<dbReference type="Pfam" id="PF00067">
    <property type="entry name" value="p450"/>
    <property type="match status" value="1"/>
</dbReference>
<keyword evidence="9 18" id="KW-0503">Monooxygenase</keyword>
<dbReference type="EMBL" id="LAUZ02000104">
    <property type="protein sequence ID" value="KKE99410.1"/>
    <property type="molecule type" value="Genomic_DNA"/>
</dbReference>
<dbReference type="PATRIC" id="fig|1807.13.peg.5446"/>
<evidence type="ECO:0000256" key="9">
    <source>
        <dbReference type="ARBA" id="ARBA00023033"/>
    </source>
</evidence>
<dbReference type="GO" id="GO:0020037">
    <property type="term" value="F:heme binding"/>
    <property type="evidence" value="ECO:0007669"/>
    <property type="project" value="InterPro"/>
</dbReference>
<dbReference type="InterPro" id="IPR017972">
    <property type="entry name" value="Cyt_P450_CS"/>
</dbReference>
<evidence type="ECO:0000256" key="4">
    <source>
        <dbReference type="ARBA" id="ARBA00022617"/>
    </source>
</evidence>
<keyword evidence="3" id="KW-0153">Cholesterol metabolism</keyword>
<dbReference type="Proteomes" id="UP000034150">
    <property type="component" value="Unassembled WGS sequence"/>
</dbReference>
<dbReference type="PANTHER" id="PTHR46696">
    <property type="entry name" value="P450, PUTATIVE (EUROFUNG)-RELATED"/>
    <property type="match status" value="1"/>
</dbReference>
<dbReference type="RefSeq" id="WP_046365610.1">
    <property type="nucleotide sequence ID" value="NZ_LAUZ02000104.1"/>
</dbReference>
<dbReference type="PROSITE" id="PS00086">
    <property type="entry name" value="CYTOCHROME_P450"/>
    <property type="match status" value="1"/>
</dbReference>
<dbReference type="GO" id="GO:0004497">
    <property type="term" value="F:monooxygenase activity"/>
    <property type="evidence" value="ECO:0007669"/>
    <property type="project" value="UniProtKB-KW"/>
</dbReference>
<evidence type="ECO:0000256" key="13">
    <source>
        <dbReference type="ARBA" id="ARBA00049645"/>
    </source>
</evidence>
<dbReference type="PRINTS" id="PR00385">
    <property type="entry name" value="P450"/>
</dbReference>
<reference evidence="19 20" key="1">
    <citation type="journal article" date="2015" name="Genome Announc.">
        <title>Draft Genome Sequence of Mycobacterium obuense Strain UC1, Isolated from Patient Sputum.</title>
        <authorList>
            <person name="Greninger A.L."/>
            <person name="Cunningham G."/>
            <person name="Hsu E.D."/>
            <person name="Yu J.M."/>
            <person name="Chiu C.Y."/>
            <person name="Miller S."/>
        </authorList>
    </citation>
    <scope>NUCLEOTIDE SEQUENCE [LARGE SCALE GENOMIC DNA]</scope>
    <source>
        <strain evidence="19 20">UC1</strain>
    </source>
</reference>
<proteinExistence type="inferred from homology"/>
<evidence type="ECO:0000256" key="18">
    <source>
        <dbReference type="RuleBase" id="RU000461"/>
    </source>
</evidence>
<keyword evidence="5 18" id="KW-0479">Metal-binding</keyword>
<sequence length="415" mass="45342">MTVPTIPASPQARFEAIFDPAVRADPYPAFRAAGHAAPFALPEFNMVVFGSYADCDQILRHPDGAVDRRKSTLVRNAIAGGADPADFDTHSFLILDPPDHTRLRKLAQKAFSPRRIRQLQPEITTVVDELLGRVADTGDVIENLAYPLPVIVICRLLGVPVEDEPRFGHASKLIAQGLDDFLPAVGDLDAGRQERLDAATWMYDYLRELIRERRSAPRDDLMSALVAAEEAGEHLTEDEIVATCELLFVAGHETTVNLIGNATLAMLTHPGQWNAAAENPDRMPAVVEETLRWDPPVQLSDRIAERDMIIGDTVVPAGDSAVMLLGAAHRDHAEYDRPDDFDPDRPAFRHLAFGHGAHFCLGAPLARLEAVTALTALTSRFPHAQLAGDPTYRPNVSLRGMSHLPVTLTGKPTAP</sequence>
<evidence type="ECO:0000256" key="17">
    <source>
        <dbReference type="ARBA" id="ARBA00083909"/>
    </source>
</evidence>
<comment type="caution">
    <text evidence="19">The sequence shown here is derived from an EMBL/GenBank/DDBJ whole genome shotgun (WGS) entry which is preliminary data.</text>
</comment>
<comment type="similarity">
    <text evidence="2 18">Belongs to the cytochrome P450 family.</text>
</comment>
<keyword evidence="20" id="KW-1185">Reference proteome</keyword>
<dbReference type="InterPro" id="IPR036396">
    <property type="entry name" value="Cyt_P450_sf"/>
</dbReference>
<organism evidence="19 20">
    <name type="scientific">Mycolicibacterium obuense</name>
    <dbReference type="NCBI Taxonomy" id="1807"/>
    <lineage>
        <taxon>Bacteria</taxon>
        <taxon>Bacillati</taxon>
        <taxon>Actinomycetota</taxon>
        <taxon>Actinomycetes</taxon>
        <taxon>Mycobacteriales</taxon>
        <taxon>Mycobacteriaceae</taxon>
        <taxon>Mycolicibacterium</taxon>
    </lineage>
</organism>
<keyword evidence="12" id="KW-0753">Steroid metabolism</keyword>
<keyword evidence="10" id="KW-0443">Lipid metabolism</keyword>
<dbReference type="InterPro" id="IPR002397">
    <property type="entry name" value="Cyt_P450_B"/>
</dbReference>
<dbReference type="AlphaFoldDB" id="A0A0M2JX61"/>
<dbReference type="GO" id="GO:0008203">
    <property type="term" value="P:cholesterol metabolic process"/>
    <property type="evidence" value="ECO:0007669"/>
    <property type="project" value="UniProtKB-KW"/>
</dbReference>
<dbReference type="SUPFAM" id="SSF48264">
    <property type="entry name" value="Cytochrome P450"/>
    <property type="match status" value="1"/>
</dbReference>
<gene>
    <name evidence="19" type="ORF">WN67_24185</name>
</gene>
<dbReference type="CDD" id="cd20625">
    <property type="entry name" value="CYP164-like"/>
    <property type="match status" value="1"/>
</dbReference>
<evidence type="ECO:0000256" key="15">
    <source>
        <dbReference type="ARBA" id="ARBA00079588"/>
    </source>
</evidence>
<dbReference type="FunFam" id="1.10.630.10:FF:000018">
    <property type="entry name" value="Cytochrome P450 monooxygenase"/>
    <property type="match status" value="1"/>
</dbReference>
<dbReference type="PRINTS" id="PR00359">
    <property type="entry name" value="BP450"/>
</dbReference>
<evidence type="ECO:0000256" key="16">
    <source>
        <dbReference type="ARBA" id="ARBA00082981"/>
    </source>
</evidence>
<dbReference type="InterPro" id="IPR001128">
    <property type="entry name" value="Cyt_P450"/>
</dbReference>
<evidence type="ECO:0000256" key="12">
    <source>
        <dbReference type="ARBA" id="ARBA00023221"/>
    </source>
</evidence>
<evidence type="ECO:0000256" key="3">
    <source>
        <dbReference type="ARBA" id="ARBA00022548"/>
    </source>
</evidence>
<dbReference type="OrthoDB" id="142769at2"/>
<dbReference type="Gene3D" id="1.10.630.10">
    <property type="entry name" value="Cytochrome P450"/>
    <property type="match status" value="1"/>
</dbReference>
<protein>
    <recommendedName>
        <fullName evidence="14">Steroid C26-monooxygenase</fullName>
    </recommendedName>
    <alternativeName>
        <fullName evidence="15">Cholest-4-en-3-one C26-monooxygenase</fullName>
    </alternativeName>
    <alternativeName>
        <fullName evidence="17">Cholesterol C26-monooxygenase</fullName>
    </alternativeName>
    <alternativeName>
        <fullName evidence="16">Steroid C27-monooxygenase</fullName>
    </alternativeName>
</protein>
<keyword evidence="11" id="KW-1207">Sterol metabolism</keyword>
<comment type="pathway">
    <text evidence="13">Steroid metabolism; cholesterol degradation.</text>
</comment>
<accession>A0A0M2JX61</accession>
<evidence type="ECO:0000256" key="8">
    <source>
        <dbReference type="ARBA" id="ARBA00023004"/>
    </source>
</evidence>
<name>A0A0M2JX61_9MYCO</name>
<dbReference type="GO" id="GO:0016705">
    <property type="term" value="F:oxidoreductase activity, acting on paired donors, with incorporation or reduction of molecular oxygen"/>
    <property type="evidence" value="ECO:0007669"/>
    <property type="project" value="InterPro"/>
</dbReference>
<dbReference type="GO" id="GO:0005506">
    <property type="term" value="F:iron ion binding"/>
    <property type="evidence" value="ECO:0007669"/>
    <property type="project" value="InterPro"/>
</dbReference>
<comment type="cofactor">
    <cofactor evidence="1">
        <name>heme</name>
        <dbReference type="ChEBI" id="CHEBI:30413"/>
    </cofactor>
</comment>
<keyword evidence="4 18" id="KW-0349">Heme</keyword>
<evidence type="ECO:0000256" key="2">
    <source>
        <dbReference type="ARBA" id="ARBA00010617"/>
    </source>
</evidence>
<keyword evidence="7 18" id="KW-0560">Oxidoreductase</keyword>
<dbReference type="GO" id="GO:0016042">
    <property type="term" value="P:lipid catabolic process"/>
    <property type="evidence" value="ECO:0007669"/>
    <property type="project" value="UniProtKB-KW"/>
</dbReference>
<evidence type="ECO:0000313" key="19">
    <source>
        <dbReference type="EMBL" id="KKE99410.1"/>
    </source>
</evidence>
<keyword evidence="8 18" id="KW-0408">Iron</keyword>
<evidence type="ECO:0000256" key="7">
    <source>
        <dbReference type="ARBA" id="ARBA00023002"/>
    </source>
</evidence>
<evidence type="ECO:0000256" key="1">
    <source>
        <dbReference type="ARBA" id="ARBA00001971"/>
    </source>
</evidence>
<evidence type="ECO:0000256" key="5">
    <source>
        <dbReference type="ARBA" id="ARBA00022723"/>
    </source>
</evidence>
<keyword evidence="6" id="KW-0442">Lipid degradation</keyword>
<evidence type="ECO:0000313" key="20">
    <source>
        <dbReference type="Proteomes" id="UP000034150"/>
    </source>
</evidence>
<evidence type="ECO:0000256" key="6">
    <source>
        <dbReference type="ARBA" id="ARBA00022963"/>
    </source>
</evidence>
<evidence type="ECO:0000256" key="14">
    <source>
        <dbReference type="ARBA" id="ARBA00070775"/>
    </source>
</evidence>